<dbReference type="AlphaFoldDB" id="A0A239KHU2"/>
<gene>
    <name evidence="2" type="ORF">SAMN06296052_12854</name>
</gene>
<protein>
    <recommendedName>
        <fullName evidence="1">DUF3644 domain-containing protein</fullName>
    </recommendedName>
</protein>
<dbReference type="Pfam" id="PF12358">
    <property type="entry name" value="DUF3644"/>
    <property type="match status" value="1"/>
</dbReference>
<dbReference type="InterPro" id="IPR022104">
    <property type="entry name" value="DUF3644"/>
</dbReference>
<reference evidence="3" key="1">
    <citation type="submission" date="2017-06" db="EMBL/GenBank/DDBJ databases">
        <authorList>
            <person name="Varghese N."/>
            <person name="Submissions S."/>
        </authorList>
    </citation>
    <scope>NUCLEOTIDE SEQUENCE [LARGE SCALE GENOMIC DNA]</scope>
    <source>
        <strain evidence="3">NKM1</strain>
    </source>
</reference>
<dbReference type="Proteomes" id="UP000198432">
    <property type="component" value="Unassembled WGS sequence"/>
</dbReference>
<dbReference type="OrthoDB" id="1398764at2"/>
<evidence type="ECO:0000313" key="3">
    <source>
        <dbReference type="Proteomes" id="UP000198432"/>
    </source>
</evidence>
<organism evidence="2 3">
    <name type="scientific">Pontibacter ummariensis</name>
    <dbReference type="NCBI Taxonomy" id="1610492"/>
    <lineage>
        <taxon>Bacteria</taxon>
        <taxon>Pseudomonadati</taxon>
        <taxon>Bacteroidota</taxon>
        <taxon>Cytophagia</taxon>
        <taxon>Cytophagales</taxon>
        <taxon>Hymenobacteraceae</taxon>
        <taxon>Pontibacter</taxon>
    </lineage>
</organism>
<dbReference type="EMBL" id="FZOQ01000028">
    <property type="protein sequence ID" value="SNT17183.1"/>
    <property type="molecule type" value="Genomic_DNA"/>
</dbReference>
<evidence type="ECO:0000313" key="2">
    <source>
        <dbReference type="EMBL" id="SNT17183.1"/>
    </source>
</evidence>
<dbReference type="RefSeq" id="WP_089321345.1">
    <property type="nucleotide sequence ID" value="NZ_FZOQ01000028.1"/>
</dbReference>
<keyword evidence="3" id="KW-1185">Reference proteome</keyword>
<name>A0A239KHU2_9BACT</name>
<feature type="domain" description="DUF3644" evidence="1">
    <location>
        <begin position="9"/>
        <end position="205"/>
    </location>
</feature>
<evidence type="ECO:0000259" key="1">
    <source>
        <dbReference type="Pfam" id="PF12358"/>
    </source>
</evidence>
<sequence>MRSPRYKPFVDKSVSAALSAIEIYNKPNFDYREETFSILMINAWELLLKAKVISKNKNKVESVYVMIPKIGKNGNKLSRKTPKLNRSGNPMTLGINNCLEICRLSPINLDTTCIENIELLLEIRDAAIHFQNDDLYLSKKVFEIGTATLRNYLTTVREWFNYDLSKYNFYLMPLSFYHDFDTIESFSVNNKTKQVQNLLKHIELKENIIPSDENSTYNLTLQLETKFIRSSSTSDLLVKYGDSPTAIEVNLKDEDIKERFPFQYKDLTFRLKSRYSDFKENNEYHTRRRELEKQPKYCRERHLDPGNPKSQVKRFYSSEILKKFDEYYSKKSPLLTPSVN</sequence>
<accession>A0A239KHU2</accession>
<proteinExistence type="predicted"/>